<keyword evidence="1" id="KW-0645">Protease</keyword>
<dbReference type="InterPro" id="IPR021109">
    <property type="entry name" value="Peptidase_aspartic_dom_sf"/>
</dbReference>
<dbReference type="GO" id="GO:0006508">
    <property type="term" value="P:proteolysis"/>
    <property type="evidence" value="ECO:0007669"/>
    <property type="project" value="UniProtKB-KW"/>
</dbReference>
<dbReference type="Proteomes" id="UP000590412">
    <property type="component" value="Unassembled WGS sequence"/>
</dbReference>
<gene>
    <name evidence="1" type="ORF">FOB60_001336</name>
</gene>
<sequence>MAETKDIVASPSNGLILQNKTFGLADVGVLSEKFDAENGILGSEQGKIKRILFAINGQPNAPPSIIFGGLHAGVYEELFTRIPLLPRSGTIEDFYVPMITVNQLKLGDTVVTLLAAIGTDRLEDNDEGHIYFNIDSFEGRLIALDVQGLQSNIKLTDLIQDEKVVDGVTYVAIPRYSVYIGINADAGTLPGLLLKQWCMVWKYDNHQMHLAKYKPVGEQVEAIIEVLNGYELPVATQDAPKPMNTYTEVYLADLETTIAVAKTTQVTSSELESIKENEFQS</sequence>
<protein>
    <submittedName>
        <fullName evidence="1">Eukaryotic aspartyl protease family protein</fullName>
    </submittedName>
</protein>
<dbReference type="AlphaFoldDB" id="A0A8X7NU92"/>
<accession>A0A8X7NU92</accession>
<reference evidence="1" key="1">
    <citation type="submission" date="2020-03" db="EMBL/GenBank/DDBJ databases">
        <title>FDA dAtabase for Regulatory Grade micrObial Sequences (FDA-ARGOS): Supporting development and validation of Infectious Disease Dx tests.</title>
        <authorList>
            <person name="Campos J."/>
            <person name="Goldberg B."/>
            <person name="Tallon L."/>
            <person name="Sadzewicz L."/>
            <person name="Vavikolanu K."/>
            <person name="Mehta A."/>
            <person name="Aluvathingal J."/>
            <person name="Nadendla S."/>
            <person name="Nandy P."/>
            <person name="Geyer C."/>
            <person name="Yan Y."/>
            <person name="Sichtig H."/>
        </authorList>
    </citation>
    <scope>NUCLEOTIDE SEQUENCE [LARGE SCALE GENOMIC DNA]</scope>
    <source>
        <strain evidence="1">FDAARGOS_652</strain>
    </source>
</reference>
<keyword evidence="1" id="KW-0378">Hydrolase</keyword>
<dbReference type="GO" id="GO:0008233">
    <property type="term" value="F:peptidase activity"/>
    <property type="evidence" value="ECO:0007669"/>
    <property type="project" value="UniProtKB-KW"/>
</dbReference>
<comment type="caution">
    <text evidence="1">The sequence shown here is derived from an EMBL/GenBank/DDBJ whole genome shotgun (WGS) entry which is preliminary data.</text>
</comment>
<evidence type="ECO:0000313" key="2">
    <source>
        <dbReference type="Proteomes" id="UP000590412"/>
    </source>
</evidence>
<organism evidence="1 2">
    <name type="scientific">Candida parapsilosis</name>
    <name type="common">Yeast</name>
    <dbReference type="NCBI Taxonomy" id="5480"/>
    <lineage>
        <taxon>Eukaryota</taxon>
        <taxon>Fungi</taxon>
        <taxon>Dikarya</taxon>
        <taxon>Ascomycota</taxon>
        <taxon>Saccharomycotina</taxon>
        <taxon>Pichiomycetes</taxon>
        <taxon>Debaryomycetaceae</taxon>
        <taxon>Candida/Lodderomyces clade</taxon>
        <taxon>Candida</taxon>
    </lineage>
</organism>
<proteinExistence type="predicted"/>
<evidence type="ECO:0000313" key="1">
    <source>
        <dbReference type="EMBL" id="KAF6059754.1"/>
    </source>
</evidence>
<dbReference type="EMBL" id="JABWAB010000001">
    <property type="protein sequence ID" value="KAF6059754.1"/>
    <property type="molecule type" value="Genomic_DNA"/>
</dbReference>
<name>A0A8X7NU92_CANPA</name>
<dbReference type="SUPFAM" id="SSF50630">
    <property type="entry name" value="Acid proteases"/>
    <property type="match status" value="1"/>
</dbReference>